<evidence type="ECO:0000313" key="5">
    <source>
        <dbReference type="Proteomes" id="UP000199118"/>
    </source>
</evidence>
<dbReference type="Pfam" id="PF01361">
    <property type="entry name" value="Tautomerase"/>
    <property type="match status" value="1"/>
</dbReference>
<evidence type="ECO:0000259" key="3">
    <source>
        <dbReference type="Pfam" id="PF01361"/>
    </source>
</evidence>
<dbReference type="PANTHER" id="PTHR35530:SF1">
    <property type="entry name" value="2-HYDROXYMUCONATE TAUTOMERASE"/>
    <property type="match status" value="1"/>
</dbReference>
<dbReference type="Gene3D" id="3.30.429.10">
    <property type="entry name" value="Macrophage Migration Inhibitory Factor"/>
    <property type="match status" value="1"/>
</dbReference>
<accession>A0A1H3E9M8</accession>
<gene>
    <name evidence="4" type="ORF">SAMN05444336_109121</name>
</gene>
<dbReference type="InterPro" id="IPR004370">
    <property type="entry name" value="4-OT-like_dom"/>
</dbReference>
<dbReference type="Proteomes" id="UP000199118">
    <property type="component" value="Unassembled WGS sequence"/>
</dbReference>
<feature type="domain" description="4-oxalocrotonate tautomerase-like" evidence="3">
    <location>
        <begin position="2"/>
        <end position="59"/>
    </location>
</feature>
<evidence type="ECO:0000256" key="1">
    <source>
        <dbReference type="ARBA" id="ARBA00006723"/>
    </source>
</evidence>
<keyword evidence="5" id="KW-1185">Reference proteome</keyword>
<name>A0A1H3E9M8_9RHOB</name>
<sequence>MPVLNITLIEGRSQAQKDAMYREVTDAVCRSLGAPAESVRIIVNEIPAGDFAAAGVSKASAKAKAPETTSA</sequence>
<dbReference type="PANTHER" id="PTHR35530">
    <property type="entry name" value="TAUTOMERASE-RELATED"/>
    <property type="match status" value="1"/>
</dbReference>
<comment type="similarity">
    <text evidence="1">Belongs to the 4-oxalocrotonate tautomerase family.</text>
</comment>
<dbReference type="SUPFAM" id="SSF55331">
    <property type="entry name" value="Tautomerase/MIF"/>
    <property type="match status" value="1"/>
</dbReference>
<reference evidence="4 5" key="1">
    <citation type="submission" date="2016-10" db="EMBL/GenBank/DDBJ databases">
        <authorList>
            <person name="de Groot N.N."/>
        </authorList>
    </citation>
    <scope>NUCLEOTIDE SEQUENCE [LARGE SCALE GENOMIC DNA]</scope>
    <source>
        <strain evidence="4 5">DSM 17890</strain>
    </source>
</reference>
<dbReference type="InterPro" id="IPR014347">
    <property type="entry name" value="Tautomerase/MIF_sf"/>
</dbReference>
<keyword evidence="2" id="KW-0413">Isomerase</keyword>
<proteinExistence type="inferred from homology"/>
<dbReference type="AlphaFoldDB" id="A0A1H3E9M8"/>
<dbReference type="STRING" id="356660.SAMN05444336_109121"/>
<dbReference type="EMBL" id="FNMZ01000009">
    <property type="protein sequence ID" value="SDX75317.1"/>
    <property type="molecule type" value="Genomic_DNA"/>
</dbReference>
<dbReference type="NCBIfam" id="NF002571">
    <property type="entry name" value="PRK02220.1"/>
    <property type="match status" value="1"/>
</dbReference>
<evidence type="ECO:0000256" key="2">
    <source>
        <dbReference type="ARBA" id="ARBA00023235"/>
    </source>
</evidence>
<dbReference type="GO" id="GO:0016853">
    <property type="term" value="F:isomerase activity"/>
    <property type="evidence" value="ECO:0007669"/>
    <property type="project" value="UniProtKB-KW"/>
</dbReference>
<protein>
    <submittedName>
        <fullName evidence="4">4-oxalocrotonate tautomerase</fullName>
    </submittedName>
</protein>
<organism evidence="4 5">
    <name type="scientific">Albimonas donghaensis</name>
    <dbReference type="NCBI Taxonomy" id="356660"/>
    <lineage>
        <taxon>Bacteria</taxon>
        <taxon>Pseudomonadati</taxon>
        <taxon>Pseudomonadota</taxon>
        <taxon>Alphaproteobacteria</taxon>
        <taxon>Rhodobacterales</taxon>
        <taxon>Paracoccaceae</taxon>
        <taxon>Albimonas</taxon>
    </lineage>
</organism>
<evidence type="ECO:0000313" key="4">
    <source>
        <dbReference type="EMBL" id="SDX75317.1"/>
    </source>
</evidence>